<protein>
    <recommendedName>
        <fullName evidence="2">EF-hand domain-containing protein</fullName>
    </recommendedName>
</protein>
<evidence type="ECO:0000256" key="1">
    <source>
        <dbReference type="ARBA" id="ARBA00022837"/>
    </source>
</evidence>
<name>A0A8J9TGK5_PHATR</name>
<proteinExistence type="predicted"/>
<dbReference type="InterPro" id="IPR018247">
    <property type="entry name" value="EF_Hand_1_Ca_BS"/>
</dbReference>
<dbReference type="OMA" id="FEYWVMF"/>
<dbReference type="SMART" id="SM00054">
    <property type="entry name" value="EFh"/>
    <property type="match status" value="4"/>
</dbReference>
<feature type="domain" description="EF-hand" evidence="2">
    <location>
        <begin position="89"/>
        <end position="115"/>
    </location>
</feature>
<feature type="domain" description="EF-hand" evidence="2">
    <location>
        <begin position="10"/>
        <end position="45"/>
    </location>
</feature>
<dbReference type="Pfam" id="PF13202">
    <property type="entry name" value="EF-hand_5"/>
    <property type="match status" value="1"/>
</dbReference>
<gene>
    <name evidence="3" type="ORF">PTTT1_LOCUS10492</name>
</gene>
<feature type="domain" description="EF-hand" evidence="2">
    <location>
        <begin position="47"/>
        <end position="82"/>
    </location>
</feature>
<dbReference type="InterPro" id="IPR011992">
    <property type="entry name" value="EF-hand-dom_pair"/>
</dbReference>
<evidence type="ECO:0000313" key="3">
    <source>
        <dbReference type="EMBL" id="CAG9279566.1"/>
    </source>
</evidence>
<dbReference type="GO" id="GO:0005509">
    <property type="term" value="F:calcium ion binding"/>
    <property type="evidence" value="ECO:0007669"/>
    <property type="project" value="InterPro"/>
</dbReference>
<dbReference type="Gene3D" id="1.10.238.10">
    <property type="entry name" value="EF-hand"/>
    <property type="match status" value="1"/>
</dbReference>
<dbReference type="PROSITE" id="PS50222">
    <property type="entry name" value="EF_HAND_2"/>
    <property type="match status" value="3"/>
</dbReference>
<dbReference type="PROSITE" id="PS00018">
    <property type="entry name" value="EF_HAND_1"/>
    <property type="match status" value="2"/>
</dbReference>
<accession>A0A8J9TGK5</accession>
<dbReference type="Pfam" id="PF13499">
    <property type="entry name" value="EF-hand_7"/>
    <property type="match status" value="1"/>
</dbReference>
<reference evidence="3" key="1">
    <citation type="submission" date="2022-02" db="EMBL/GenBank/DDBJ databases">
        <authorList>
            <person name="Giguere J D."/>
        </authorList>
    </citation>
    <scope>NUCLEOTIDE SEQUENCE</scope>
    <source>
        <strain evidence="3">CCAP 1055/1</strain>
    </source>
</reference>
<dbReference type="AlphaFoldDB" id="A0A8J9TGK5"/>
<dbReference type="InterPro" id="IPR002048">
    <property type="entry name" value="EF_hand_dom"/>
</dbReference>
<dbReference type="EMBL" id="OU594953">
    <property type="protein sequence ID" value="CAG9279566.1"/>
    <property type="molecule type" value="Genomic_DNA"/>
</dbReference>
<dbReference type="Proteomes" id="UP000836788">
    <property type="component" value="Chromosome 12"/>
</dbReference>
<evidence type="ECO:0000259" key="2">
    <source>
        <dbReference type="PROSITE" id="PS50222"/>
    </source>
</evidence>
<keyword evidence="1" id="KW-0106">Calcium</keyword>
<sequence length="149" mass="17149">MTSSNNAATLTQAEYAAIWERVDYNGNGLLSLAELDKAVVEIWPNLNHKPAIMRAYKAADKNDDGFIKKNEFRFFVRFIHYYNELWTKFESIDDDGDRRLTKSEFQQAATMVGLDDPDAVFEEIDSNDGGVVLFDEFCSWMAKRENNTE</sequence>
<dbReference type="SUPFAM" id="SSF47473">
    <property type="entry name" value="EF-hand"/>
    <property type="match status" value="1"/>
</dbReference>
<organism evidence="3">
    <name type="scientific">Phaeodactylum tricornutum</name>
    <name type="common">Diatom</name>
    <dbReference type="NCBI Taxonomy" id="2850"/>
    <lineage>
        <taxon>Eukaryota</taxon>
        <taxon>Sar</taxon>
        <taxon>Stramenopiles</taxon>
        <taxon>Ochrophyta</taxon>
        <taxon>Bacillariophyta</taxon>
        <taxon>Bacillariophyceae</taxon>
        <taxon>Bacillariophycidae</taxon>
        <taxon>Naviculales</taxon>
        <taxon>Phaeodactylaceae</taxon>
        <taxon>Phaeodactylum</taxon>
    </lineage>
</organism>